<accession>A0ABP9SS10</accession>
<dbReference type="Proteomes" id="UP001500200">
    <property type="component" value="Unassembled WGS sequence"/>
</dbReference>
<keyword evidence="2" id="KW-1185">Reference proteome</keyword>
<proteinExistence type="predicted"/>
<evidence type="ECO:0000313" key="1">
    <source>
        <dbReference type="EMBL" id="GAA5201696.1"/>
    </source>
</evidence>
<dbReference type="InterPro" id="IPR011010">
    <property type="entry name" value="DNA_brk_join_enz"/>
</dbReference>
<organism evidence="1 2">
    <name type="scientific">Arthrobacter gyeryongensis</name>
    <dbReference type="NCBI Taxonomy" id="1650592"/>
    <lineage>
        <taxon>Bacteria</taxon>
        <taxon>Bacillati</taxon>
        <taxon>Actinomycetota</taxon>
        <taxon>Actinomycetes</taxon>
        <taxon>Micrococcales</taxon>
        <taxon>Micrococcaceae</taxon>
        <taxon>Arthrobacter</taxon>
    </lineage>
</organism>
<dbReference type="EMBL" id="BAABKK010000038">
    <property type="protein sequence ID" value="GAA5201696.1"/>
    <property type="molecule type" value="Genomic_DNA"/>
</dbReference>
<gene>
    <name evidence="1" type="ORF">GCM10023346_46640</name>
</gene>
<name>A0ABP9SS10_9MICC</name>
<dbReference type="SUPFAM" id="SSF56349">
    <property type="entry name" value="DNA breaking-rejoining enzymes"/>
    <property type="match status" value="1"/>
</dbReference>
<evidence type="ECO:0008006" key="3">
    <source>
        <dbReference type="Google" id="ProtNLM"/>
    </source>
</evidence>
<evidence type="ECO:0000313" key="2">
    <source>
        <dbReference type="Proteomes" id="UP001500200"/>
    </source>
</evidence>
<protein>
    <recommendedName>
        <fullName evidence="3">Site-specific recombinase XerD</fullName>
    </recommendedName>
</protein>
<comment type="caution">
    <text evidence="1">The sequence shown here is derived from an EMBL/GenBank/DDBJ whole genome shotgun (WGS) entry which is preliminary data.</text>
</comment>
<reference evidence="2" key="1">
    <citation type="journal article" date="2019" name="Int. J. Syst. Evol. Microbiol.">
        <title>The Global Catalogue of Microorganisms (GCM) 10K type strain sequencing project: providing services to taxonomists for standard genome sequencing and annotation.</title>
        <authorList>
            <consortium name="The Broad Institute Genomics Platform"/>
            <consortium name="The Broad Institute Genome Sequencing Center for Infectious Disease"/>
            <person name="Wu L."/>
            <person name="Ma J."/>
        </authorList>
    </citation>
    <scope>NUCLEOTIDE SEQUENCE [LARGE SCALE GENOMIC DNA]</scope>
    <source>
        <strain evidence="2">JCM 18514</strain>
    </source>
</reference>
<sequence>MPGGPFTPPPCRKCGSTERYYSGGLCQRCHRFAPHVIDSCLDCLGWGVTRHTSWLCEGCRGWRRRFKTVNPCLSCQETKALSPEGFCRLCWRTAVGARPHGTGPGILEMNRHGQQLFFVGLIWRQRRLKPRPASPAAPRHLYPIMHKQLTLLDAPRDLTRLRVHLSPPDPEFALLLDHVARDHALKHGWSKTRNITIRQGLRILACIQDTPGALIKASDVDQLDPVAFNRQPILDVLEAAGLLQDDRAPSIVAWFSRMVVGLPEPITGELQTWFDTMLHGSSKAPRTRPKAHATIKVRVRSALPAVRAWAAEGRTSLREITREHINQMLPSQGNDRALTGAALRSLFRTLKARRLVFTNPTTHTKTGRPESRIPLPINESAMRAALDSTNPARTALATLIGYHALRSTQIRSLLLTDIRDGRMHLPGRTVLLALHVRQSLSAWLDHRSTQWPETSNPHLFINKQSAVRTTQVSNVWVIDTLGMSPQALREDRILDEAHATKDLRRLCDLFGLSVKGAERYLSTLDHPSLMTSATDRNWSSGAL</sequence>